<feature type="transmembrane region" description="Helical" evidence="12">
    <location>
        <begin position="12"/>
        <end position="35"/>
    </location>
</feature>
<feature type="transmembrane region" description="Helical" evidence="12">
    <location>
        <begin position="189"/>
        <end position="222"/>
    </location>
</feature>
<dbReference type="Pfam" id="PF01435">
    <property type="entry name" value="Peptidase_M48"/>
    <property type="match status" value="1"/>
</dbReference>
<organism evidence="14 15">
    <name type="scientific">Lentzea albida</name>
    <dbReference type="NCBI Taxonomy" id="65499"/>
    <lineage>
        <taxon>Bacteria</taxon>
        <taxon>Bacillati</taxon>
        <taxon>Actinomycetota</taxon>
        <taxon>Actinomycetes</taxon>
        <taxon>Pseudonocardiales</taxon>
        <taxon>Pseudonocardiaceae</taxon>
        <taxon>Lentzea</taxon>
    </lineage>
</organism>
<evidence type="ECO:0000256" key="1">
    <source>
        <dbReference type="ARBA" id="ARBA00004651"/>
    </source>
</evidence>
<dbReference type="PANTHER" id="PTHR43221">
    <property type="entry name" value="PROTEASE HTPX"/>
    <property type="match status" value="1"/>
</dbReference>
<comment type="subcellular location">
    <subcellularLocation>
        <location evidence="1">Cell membrane</location>
        <topology evidence="1">Multi-pass membrane protein</topology>
    </subcellularLocation>
</comment>
<gene>
    <name evidence="14" type="ORF">SAMN04488000_10370</name>
</gene>
<evidence type="ECO:0000256" key="12">
    <source>
        <dbReference type="SAM" id="Phobius"/>
    </source>
</evidence>
<evidence type="ECO:0000256" key="9">
    <source>
        <dbReference type="ARBA" id="ARBA00023049"/>
    </source>
</evidence>
<keyword evidence="3 11" id="KW-0645">Protease</keyword>
<dbReference type="PANTHER" id="PTHR43221:SF1">
    <property type="entry name" value="PROTEASE HTPX"/>
    <property type="match status" value="1"/>
</dbReference>
<name>A0A1H9GCA8_9PSEU</name>
<reference evidence="15" key="1">
    <citation type="submission" date="2016-10" db="EMBL/GenBank/DDBJ databases">
        <authorList>
            <person name="Varghese N."/>
            <person name="Submissions S."/>
        </authorList>
    </citation>
    <scope>NUCLEOTIDE SEQUENCE [LARGE SCALE GENOMIC DNA]</scope>
    <source>
        <strain evidence="15">DSM 44437</strain>
    </source>
</reference>
<evidence type="ECO:0000256" key="5">
    <source>
        <dbReference type="ARBA" id="ARBA00022723"/>
    </source>
</evidence>
<comment type="cofactor">
    <cofactor evidence="11">
        <name>Zn(2+)</name>
        <dbReference type="ChEBI" id="CHEBI:29105"/>
    </cofactor>
    <text evidence="11">Binds 1 zinc ion per subunit.</text>
</comment>
<keyword evidence="6 11" id="KW-0378">Hydrolase</keyword>
<feature type="domain" description="Peptidase M48" evidence="13">
    <location>
        <begin position="78"/>
        <end position="285"/>
    </location>
</feature>
<evidence type="ECO:0000313" key="15">
    <source>
        <dbReference type="Proteomes" id="UP000199503"/>
    </source>
</evidence>
<evidence type="ECO:0000256" key="10">
    <source>
        <dbReference type="ARBA" id="ARBA00023136"/>
    </source>
</evidence>
<evidence type="ECO:0000256" key="7">
    <source>
        <dbReference type="ARBA" id="ARBA00022833"/>
    </source>
</evidence>
<dbReference type="EMBL" id="FOFV01000003">
    <property type="protein sequence ID" value="SEQ47785.1"/>
    <property type="molecule type" value="Genomic_DNA"/>
</dbReference>
<evidence type="ECO:0000256" key="8">
    <source>
        <dbReference type="ARBA" id="ARBA00022989"/>
    </source>
</evidence>
<keyword evidence="15" id="KW-1185">Reference proteome</keyword>
<evidence type="ECO:0000256" key="4">
    <source>
        <dbReference type="ARBA" id="ARBA00022692"/>
    </source>
</evidence>
<keyword evidence="9 11" id="KW-0482">Metalloprotease</keyword>
<dbReference type="InterPro" id="IPR001915">
    <property type="entry name" value="Peptidase_M48"/>
</dbReference>
<evidence type="ECO:0000259" key="13">
    <source>
        <dbReference type="Pfam" id="PF01435"/>
    </source>
</evidence>
<proteinExistence type="inferred from homology"/>
<dbReference type="GO" id="GO:0046872">
    <property type="term" value="F:metal ion binding"/>
    <property type="evidence" value="ECO:0007669"/>
    <property type="project" value="UniProtKB-KW"/>
</dbReference>
<sequence length="291" mass="31858">MRRRRFDLSAVFELLLGVPTVLSSLLIVGLAGRAFSLERWWLFPVLWLVSGVVVFVPAMDRAIAVLALNLRGPTSKERAVLEPLLEEVCGAAGVAPQRYWLRIENSKEINAMAVGGHVVAVSTAALALPPKHLEAVLAHEVGHHLAGHTRISLLRWWYELPARAAVRLTLLVGLGIFLAGRKIGTKTAYVASVLLVVALAAVAVVASPWVLLVPVIAPLLALSSRRSELYADRISAELGYGPMLLEVLQRWVRQGHDERRARAGIRARMLASHPSCAQRISRLHDKKAPRP</sequence>
<comment type="similarity">
    <text evidence="11">Belongs to the peptidase M48 family.</text>
</comment>
<dbReference type="STRING" id="65499.SAMN04488000_10370"/>
<dbReference type="GO" id="GO:0005886">
    <property type="term" value="C:plasma membrane"/>
    <property type="evidence" value="ECO:0007669"/>
    <property type="project" value="UniProtKB-SubCell"/>
</dbReference>
<feature type="transmembrane region" description="Helical" evidence="12">
    <location>
        <begin position="41"/>
        <end position="68"/>
    </location>
</feature>
<dbReference type="AlphaFoldDB" id="A0A1H9GCA8"/>
<keyword evidence="2" id="KW-1003">Cell membrane</keyword>
<dbReference type="Proteomes" id="UP000199503">
    <property type="component" value="Unassembled WGS sequence"/>
</dbReference>
<evidence type="ECO:0000256" key="6">
    <source>
        <dbReference type="ARBA" id="ARBA00022801"/>
    </source>
</evidence>
<protein>
    <submittedName>
        <fullName evidence="14">STE24 endopeptidase</fullName>
    </submittedName>
</protein>
<accession>A0A1H9GCA8</accession>
<evidence type="ECO:0000256" key="3">
    <source>
        <dbReference type="ARBA" id="ARBA00022670"/>
    </source>
</evidence>
<dbReference type="GO" id="GO:0006508">
    <property type="term" value="P:proteolysis"/>
    <property type="evidence" value="ECO:0007669"/>
    <property type="project" value="UniProtKB-KW"/>
</dbReference>
<evidence type="ECO:0000256" key="11">
    <source>
        <dbReference type="RuleBase" id="RU003983"/>
    </source>
</evidence>
<dbReference type="GO" id="GO:0004222">
    <property type="term" value="F:metalloendopeptidase activity"/>
    <property type="evidence" value="ECO:0007669"/>
    <property type="project" value="InterPro"/>
</dbReference>
<dbReference type="RefSeq" id="WP_245785998.1">
    <property type="nucleotide sequence ID" value="NZ_FOFV01000003.1"/>
</dbReference>
<keyword evidence="8 12" id="KW-1133">Transmembrane helix</keyword>
<keyword evidence="7 11" id="KW-0862">Zinc</keyword>
<keyword evidence="5" id="KW-0479">Metal-binding</keyword>
<keyword evidence="4 12" id="KW-0812">Transmembrane</keyword>
<evidence type="ECO:0000313" key="14">
    <source>
        <dbReference type="EMBL" id="SEQ47785.1"/>
    </source>
</evidence>
<keyword evidence="10 12" id="KW-0472">Membrane</keyword>
<evidence type="ECO:0000256" key="2">
    <source>
        <dbReference type="ARBA" id="ARBA00022475"/>
    </source>
</evidence>
<dbReference type="InterPro" id="IPR050083">
    <property type="entry name" value="HtpX_protease"/>
</dbReference>
<dbReference type="Gene3D" id="3.30.2010.10">
    <property type="entry name" value="Metalloproteases ('zincins'), catalytic domain"/>
    <property type="match status" value="1"/>
</dbReference>